<sequence length="78" mass="8706">MELPSAELQTFIKFTIGIFSGFAGIVIGYFIKKEKRILKIEAMLDSLSKDIDGIALFIGTPRALGKQKLQQSNEDKDE</sequence>
<accession>A0A6J5NA43</accession>
<name>A0A6J5NA43_9CAUD</name>
<evidence type="ECO:0000313" key="2">
    <source>
        <dbReference type="EMBL" id="CAB4152469.1"/>
    </source>
</evidence>
<dbReference type="EMBL" id="LR796582">
    <property type="protein sequence ID" value="CAB4152469.1"/>
    <property type="molecule type" value="Genomic_DNA"/>
</dbReference>
<evidence type="ECO:0000256" key="1">
    <source>
        <dbReference type="SAM" id="Phobius"/>
    </source>
</evidence>
<feature type="transmembrane region" description="Helical" evidence="1">
    <location>
        <begin position="12"/>
        <end position="31"/>
    </location>
</feature>
<proteinExistence type="predicted"/>
<keyword evidence="1" id="KW-0472">Membrane</keyword>
<protein>
    <submittedName>
        <fullName evidence="2">Uncharacterized protein</fullName>
    </submittedName>
</protein>
<organism evidence="2">
    <name type="scientific">uncultured Caudovirales phage</name>
    <dbReference type="NCBI Taxonomy" id="2100421"/>
    <lineage>
        <taxon>Viruses</taxon>
        <taxon>Duplodnaviria</taxon>
        <taxon>Heunggongvirae</taxon>
        <taxon>Uroviricota</taxon>
        <taxon>Caudoviricetes</taxon>
        <taxon>Peduoviridae</taxon>
        <taxon>Maltschvirus</taxon>
        <taxon>Maltschvirus maltsch</taxon>
    </lineage>
</organism>
<keyword evidence="1" id="KW-0812">Transmembrane</keyword>
<keyword evidence="1" id="KW-1133">Transmembrane helix</keyword>
<gene>
    <name evidence="2" type="ORF">UFOVP610_13</name>
</gene>
<reference evidence="2" key="1">
    <citation type="submission" date="2020-04" db="EMBL/GenBank/DDBJ databases">
        <authorList>
            <person name="Chiriac C."/>
            <person name="Salcher M."/>
            <person name="Ghai R."/>
            <person name="Kavagutti S V."/>
        </authorList>
    </citation>
    <scope>NUCLEOTIDE SEQUENCE</scope>
</reference>